<evidence type="ECO:0000256" key="1">
    <source>
        <dbReference type="PROSITE-ProRule" id="PRU00042"/>
    </source>
</evidence>
<organism evidence="3">
    <name type="scientific">Homalodisca liturata</name>
    <dbReference type="NCBI Taxonomy" id="320908"/>
    <lineage>
        <taxon>Eukaryota</taxon>
        <taxon>Metazoa</taxon>
        <taxon>Ecdysozoa</taxon>
        <taxon>Arthropoda</taxon>
        <taxon>Hexapoda</taxon>
        <taxon>Insecta</taxon>
        <taxon>Pterygota</taxon>
        <taxon>Neoptera</taxon>
        <taxon>Paraneoptera</taxon>
        <taxon>Hemiptera</taxon>
        <taxon>Auchenorrhyncha</taxon>
        <taxon>Membracoidea</taxon>
        <taxon>Cicadellidae</taxon>
        <taxon>Cicadellinae</taxon>
        <taxon>Proconiini</taxon>
        <taxon>Homalodisca</taxon>
    </lineage>
</organism>
<dbReference type="SMART" id="SM00355">
    <property type="entry name" value="ZnF_C2H2"/>
    <property type="match status" value="2"/>
</dbReference>
<evidence type="ECO:0000313" key="3">
    <source>
        <dbReference type="EMBL" id="JAS70160.1"/>
    </source>
</evidence>
<feature type="domain" description="C2H2-type" evidence="2">
    <location>
        <begin position="57"/>
        <end position="84"/>
    </location>
</feature>
<dbReference type="PROSITE" id="PS50157">
    <property type="entry name" value="ZINC_FINGER_C2H2_2"/>
    <property type="match status" value="1"/>
</dbReference>
<proteinExistence type="predicted"/>
<evidence type="ECO:0000259" key="2">
    <source>
        <dbReference type="PROSITE" id="PS50157"/>
    </source>
</evidence>
<protein>
    <recommendedName>
        <fullName evidence="2">C2H2-type domain-containing protein</fullName>
    </recommendedName>
</protein>
<gene>
    <name evidence="3" type="ORF">g.1304</name>
</gene>
<keyword evidence="1" id="KW-0863">Zinc-finger</keyword>
<dbReference type="AlphaFoldDB" id="A0A1B6H6A0"/>
<name>A0A1B6H6A0_9HEMI</name>
<keyword evidence="1" id="KW-0479">Metal-binding</keyword>
<dbReference type="Gene3D" id="3.30.160.60">
    <property type="entry name" value="Classic Zinc Finger"/>
    <property type="match status" value="1"/>
</dbReference>
<accession>A0A1B6H6A0</accession>
<reference evidence="3" key="1">
    <citation type="submission" date="2015-11" db="EMBL/GenBank/DDBJ databases">
        <title>De novo transcriptome assembly of four potential Pierce s Disease insect vectors from Arizona vineyards.</title>
        <authorList>
            <person name="Tassone E.E."/>
        </authorList>
    </citation>
    <scope>NUCLEOTIDE SEQUENCE</scope>
</reference>
<keyword evidence="1" id="KW-0862">Zinc</keyword>
<dbReference type="GO" id="GO:0008270">
    <property type="term" value="F:zinc ion binding"/>
    <property type="evidence" value="ECO:0007669"/>
    <property type="project" value="UniProtKB-KW"/>
</dbReference>
<dbReference type="SUPFAM" id="SSF57667">
    <property type="entry name" value="beta-beta-alpha zinc fingers"/>
    <property type="match status" value="1"/>
</dbReference>
<dbReference type="EMBL" id="GECU01037546">
    <property type="protein sequence ID" value="JAS70160.1"/>
    <property type="molecule type" value="Transcribed_RNA"/>
</dbReference>
<sequence>MRVPYISIHLTSLNSLFIHIDDLLVPVVPTILVDRVRLNFTNDVLGTDPPWNRGQGFSCPVCYKCYKHKCSLTLHLRYECSKPPQFACSRCPYRAKRKSHIQSHMALKHQIIPKKGRLDGADGD</sequence>
<dbReference type="InterPro" id="IPR013087">
    <property type="entry name" value="Znf_C2H2_type"/>
</dbReference>
<dbReference type="InterPro" id="IPR036236">
    <property type="entry name" value="Znf_C2H2_sf"/>
</dbReference>